<feature type="region of interest" description="Disordered" evidence="5">
    <location>
        <begin position="141"/>
        <end position="387"/>
    </location>
</feature>
<keyword evidence="2 4" id="KW-0863">Zinc-finger</keyword>
<dbReference type="CDD" id="cd23954">
    <property type="entry name" value="AMO1_CTD"/>
    <property type="match status" value="1"/>
</dbReference>
<feature type="compositionally biased region" description="Low complexity" evidence="5">
    <location>
        <begin position="204"/>
        <end position="234"/>
    </location>
</feature>
<dbReference type="InterPro" id="IPR041367">
    <property type="entry name" value="Znf-CCCH_4"/>
</dbReference>
<dbReference type="GO" id="GO:0008270">
    <property type="term" value="F:zinc ion binding"/>
    <property type="evidence" value="ECO:0007669"/>
    <property type="project" value="UniProtKB-KW"/>
</dbReference>
<dbReference type="SUPFAM" id="SSF90229">
    <property type="entry name" value="CCCH zinc finger"/>
    <property type="match status" value="1"/>
</dbReference>
<organism evidence="7 8">
    <name type="scientific">Cryphonectria parasitica (strain ATCC 38755 / EP155)</name>
    <dbReference type="NCBI Taxonomy" id="660469"/>
    <lineage>
        <taxon>Eukaryota</taxon>
        <taxon>Fungi</taxon>
        <taxon>Dikarya</taxon>
        <taxon>Ascomycota</taxon>
        <taxon>Pezizomycotina</taxon>
        <taxon>Sordariomycetes</taxon>
        <taxon>Sordariomycetidae</taxon>
        <taxon>Diaporthales</taxon>
        <taxon>Cryphonectriaceae</taxon>
        <taxon>Cryphonectria-Endothia species complex</taxon>
        <taxon>Cryphonectria</taxon>
    </lineage>
</organism>
<keyword evidence="1 4" id="KW-0479">Metal-binding</keyword>
<dbReference type="RefSeq" id="XP_040774173.1">
    <property type="nucleotide sequence ID" value="XM_040917405.1"/>
</dbReference>
<proteinExistence type="predicted"/>
<evidence type="ECO:0000256" key="4">
    <source>
        <dbReference type="PROSITE-ProRule" id="PRU00723"/>
    </source>
</evidence>
<gene>
    <name evidence="7" type="ORF">M406DRAFT_260947</name>
</gene>
<dbReference type="EMBL" id="MU032349">
    <property type="protein sequence ID" value="KAF3763212.1"/>
    <property type="molecule type" value="Genomic_DNA"/>
</dbReference>
<keyword evidence="3 4" id="KW-0862">Zinc</keyword>
<sequence>MVVCKFYEQGNCRYGANCRFEHLNTNRQNQNPFSALSNTRGGSDGNTYNLNRDTIVRDLTEERPSWLLSAYSPSRDLPEQLWGGQLEQSFEEMRLHFMTGAAAGNPQGALNDIQQLEAQAQQKIQAAVSNPDAAIGYIQQAGNNHPNRQDLCRNDPSRSTGEFAVGKRPVGIASPQAPNAFSQPAPTSNPFGQPSALGQRPNPFSTGTSGFGQQSGPSQSSPFGQPSALGQTSALGGGGFGQTSSLGQNSTLGGGGFGQASALGQKPNPFGQPSSLGQAAGTGFGQTPSLGQKPNPFGNTGFGQASQLGAKPNPFGSGANNAAAPANPFGQPAQSTTSAFGQPAQPAANPFAAAAPQPSTTTTSAAVTGPYAPNASRQHPPFESYATKAPNGQLQMWKGQQVAPKEIDDALAIGTQNFGQGWSKIWFPDGPPPYYKETEPEGEYTEADKAKWKNFMATGKFDLATSGGGGGMPEAPPLREFVQWDF</sequence>
<keyword evidence="8" id="KW-1185">Reference proteome</keyword>
<dbReference type="AlphaFoldDB" id="A0A9P4XYP5"/>
<evidence type="ECO:0000256" key="3">
    <source>
        <dbReference type="ARBA" id="ARBA00022833"/>
    </source>
</evidence>
<evidence type="ECO:0000313" key="8">
    <source>
        <dbReference type="Proteomes" id="UP000803844"/>
    </source>
</evidence>
<accession>A0A9P4XYP5</accession>
<dbReference type="InterPro" id="IPR000571">
    <property type="entry name" value="Znf_CCCH"/>
</dbReference>
<dbReference type="Pfam" id="PF18044">
    <property type="entry name" value="zf-CCCH_4"/>
    <property type="match status" value="1"/>
</dbReference>
<reference evidence="7" key="1">
    <citation type="journal article" date="2020" name="Phytopathology">
        <title>Genome sequence of the chestnut blight fungus Cryphonectria parasitica EP155: A fundamental resource for an archetypical invasive plant pathogen.</title>
        <authorList>
            <person name="Crouch J.A."/>
            <person name="Dawe A."/>
            <person name="Aerts A."/>
            <person name="Barry K."/>
            <person name="Churchill A.C.L."/>
            <person name="Grimwood J."/>
            <person name="Hillman B."/>
            <person name="Milgroom M.G."/>
            <person name="Pangilinan J."/>
            <person name="Smith M."/>
            <person name="Salamov A."/>
            <person name="Schmutz J."/>
            <person name="Yadav J."/>
            <person name="Grigoriev I.V."/>
            <person name="Nuss D."/>
        </authorList>
    </citation>
    <scope>NUCLEOTIDE SEQUENCE</scope>
    <source>
        <strain evidence="7">EP155</strain>
    </source>
</reference>
<dbReference type="GO" id="GO:0005634">
    <property type="term" value="C:nucleus"/>
    <property type="evidence" value="ECO:0007669"/>
    <property type="project" value="TreeGrafter"/>
</dbReference>
<dbReference type="Proteomes" id="UP000803844">
    <property type="component" value="Unassembled WGS sequence"/>
</dbReference>
<feature type="compositionally biased region" description="Basic and acidic residues" evidence="5">
    <location>
        <begin position="147"/>
        <end position="156"/>
    </location>
</feature>
<dbReference type="PANTHER" id="PTHR21099:SF2">
    <property type="entry name" value="SI:CH211-113E8.11"/>
    <property type="match status" value="1"/>
</dbReference>
<comment type="caution">
    <text evidence="7">The sequence shown here is derived from an EMBL/GenBank/DDBJ whole genome shotgun (WGS) entry which is preliminary data.</text>
</comment>
<protein>
    <recommendedName>
        <fullName evidence="6">C3H1-type domain-containing protein</fullName>
    </recommendedName>
</protein>
<evidence type="ECO:0000256" key="2">
    <source>
        <dbReference type="ARBA" id="ARBA00022771"/>
    </source>
</evidence>
<dbReference type="PANTHER" id="PTHR21099">
    <property type="entry name" value="RAD201"/>
    <property type="match status" value="1"/>
</dbReference>
<feature type="zinc finger region" description="C3H1-type" evidence="4">
    <location>
        <begin position="1"/>
        <end position="25"/>
    </location>
</feature>
<feature type="compositionally biased region" description="Low complexity" evidence="5">
    <location>
        <begin position="312"/>
        <end position="366"/>
    </location>
</feature>
<feature type="compositionally biased region" description="Polar residues" evidence="5">
    <location>
        <begin position="176"/>
        <end position="192"/>
    </location>
</feature>
<dbReference type="SMART" id="SM00356">
    <property type="entry name" value="ZnF_C3H1"/>
    <property type="match status" value="1"/>
</dbReference>
<dbReference type="PROSITE" id="PS50103">
    <property type="entry name" value="ZF_C3H1"/>
    <property type="match status" value="1"/>
</dbReference>
<evidence type="ECO:0000313" key="7">
    <source>
        <dbReference type="EMBL" id="KAF3763212.1"/>
    </source>
</evidence>
<dbReference type="Gene3D" id="4.10.1000.10">
    <property type="entry name" value="Zinc finger, CCCH-type"/>
    <property type="match status" value="1"/>
</dbReference>
<dbReference type="GeneID" id="63834534"/>
<evidence type="ECO:0000256" key="5">
    <source>
        <dbReference type="SAM" id="MobiDB-lite"/>
    </source>
</evidence>
<evidence type="ECO:0000256" key="1">
    <source>
        <dbReference type="ARBA" id="ARBA00022723"/>
    </source>
</evidence>
<dbReference type="OrthoDB" id="20729at2759"/>
<dbReference type="InterPro" id="IPR036855">
    <property type="entry name" value="Znf_CCCH_sf"/>
</dbReference>
<feature type="domain" description="C3H1-type" evidence="6">
    <location>
        <begin position="1"/>
        <end position="25"/>
    </location>
</feature>
<evidence type="ECO:0000259" key="6">
    <source>
        <dbReference type="PROSITE" id="PS50103"/>
    </source>
</evidence>
<name>A0A9P4XYP5_CRYP1</name>